<comment type="caution">
    <text evidence="1">The sequence shown here is derived from an EMBL/GenBank/DDBJ whole genome shotgun (WGS) entry which is preliminary data.</text>
</comment>
<reference evidence="1 2" key="1">
    <citation type="journal article" date="2019" name="Sci. Rep.">
        <title>Comparative genomics of chytrid fungi reveal insights into the obligate biotrophic and pathogenic lifestyle of Synchytrium endobioticum.</title>
        <authorList>
            <person name="van de Vossenberg B.T.L.H."/>
            <person name="Warris S."/>
            <person name="Nguyen H.D.T."/>
            <person name="van Gent-Pelzer M.P.E."/>
            <person name="Joly D.L."/>
            <person name="van de Geest H.C."/>
            <person name="Bonants P.J.M."/>
            <person name="Smith D.S."/>
            <person name="Levesque C.A."/>
            <person name="van der Lee T.A.J."/>
        </authorList>
    </citation>
    <scope>NUCLEOTIDE SEQUENCE [LARGE SCALE GENOMIC DNA]</scope>
    <source>
        <strain evidence="1 2">CBS 675.73</strain>
    </source>
</reference>
<evidence type="ECO:0000313" key="1">
    <source>
        <dbReference type="EMBL" id="TPX73611.1"/>
    </source>
</evidence>
<dbReference type="Proteomes" id="UP000320333">
    <property type="component" value="Unassembled WGS sequence"/>
</dbReference>
<gene>
    <name evidence="1" type="ORF">CcCBS67573_g05129</name>
</gene>
<dbReference type="EMBL" id="QEAP01000175">
    <property type="protein sequence ID" value="TPX73611.1"/>
    <property type="molecule type" value="Genomic_DNA"/>
</dbReference>
<organism evidence="1 2">
    <name type="scientific">Chytriomyces confervae</name>
    <dbReference type="NCBI Taxonomy" id="246404"/>
    <lineage>
        <taxon>Eukaryota</taxon>
        <taxon>Fungi</taxon>
        <taxon>Fungi incertae sedis</taxon>
        <taxon>Chytridiomycota</taxon>
        <taxon>Chytridiomycota incertae sedis</taxon>
        <taxon>Chytridiomycetes</taxon>
        <taxon>Chytridiales</taxon>
        <taxon>Chytriomycetaceae</taxon>
        <taxon>Chytriomyces</taxon>
    </lineage>
</organism>
<accession>A0A507FB94</accession>
<keyword evidence="2" id="KW-1185">Reference proteome</keyword>
<evidence type="ECO:0000313" key="2">
    <source>
        <dbReference type="Proteomes" id="UP000320333"/>
    </source>
</evidence>
<sequence length="15" mass="1927">MSPCWMYENIYHKQP</sequence>
<proteinExistence type="predicted"/>
<name>A0A507FB94_9FUNG</name>
<protein>
    <submittedName>
        <fullName evidence="1">Uncharacterized protein</fullName>
    </submittedName>
</protein>